<dbReference type="InterPro" id="IPR019448">
    <property type="entry name" value="NT-C2"/>
</dbReference>
<dbReference type="AlphaFoldDB" id="A0A1W4XEE3"/>
<feature type="domain" description="C2 NT-type" evidence="3">
    <location>
        <begin position="14"/>
        <end position="156"/>
    </location>
</feature>
<dbReference type="OrthoDB" id="3365224at2759"/>
<name>A0A1W4XEE3_AGRPL</name>
<feature type="compositionally biased region" description="Polar residues" evidence="2">
    <location>
        <begin position="507"/>
        <end position="525"/>
    </location>
</feature>
<dbReference type="Pfam" id="PF10358">
    <property type="entry name" value="NT-C2"/>
    <property type="match status" value="1"/>
</dbReference>
<dbReference type="PANTHER" id="PTHR21456:SF1">
    <property type="entry name" value="C2 NT-TYPE DOMAIN-CONTAINING PROTEIN"/>
    <property type="match status" value="1"/>
</dbReference>
<proteinExistence type="inferred from homology"/>
<feature type="region of interest" description="Disordered" evidence="2">
    <location>
        <begin position="503"/>
        <end position="593"/>
    </location>
</feature>
<evidence type="ECO:0000256" key="1">
    <source>
        <dbReference type="ARBA" id="ARBA00034780"/>
    </source>
</evidence>
<comment type="similarity">
    <text evidence="1">Belongs to the EEIG family.</text>
</comment>
<dbReference type="GeneID" id="108743429"/>
<feature type="compositionally biased region" description="Low complexity" evidence="2">
    <location>
        <begin position="271"/>
        <end position="291"/>
    </location>
</feature>
<feature type="region of interest" description="Disordered" evidence="2">
    <location>
        <begin position="253"/>
        <end position="294"/>
    </location>
</feature>
<organism evidence="4 5">
    <name type="scientific">Agrilus planipennis</name>
    <name type="common">Emerald ash borer</name>
    <name type="synonym">Agrilus marcopoli</name>
    <dbReference type="NCBI Taxonomy" id="224129"/>
    <lineage>
        <taxon>Eukaryota</taxon>
        <taxon>Metazoa</taxon>
        <taxon>Ecdysozoa</taxon>
        <taxon>Arthropoda</taxon>
        <taxon>Hexapoda</taxon>
        <taxon>Insecta</taxon>
        <taxon>Pterygota</taxon>
        <taxon>Neoptera</taxon>
        <taxon>Endopterygota</taxon>
        <taxon>Coleoptera</taxon>
        <taxon>Polyphaga</taxon>
        <taxon>Elateriformia</taxon>
        <taxon>Buprestoidea</taxon>
        <taxon>Buprestidae</taxon>
        <taxon>Agrilinae</taxon>
        <taxon>Agrilus</taxon>
    </lineage>
</organism>
<reference evidence="5" key="1">
    <citation type="submission" date="2025-08" db="UniProtKB">
        <authorList>
            <consortium name="RefSeq"/>
        </authorList>
    </citation>
    <scope>IDENTIFICATION</scope>
    <source>
        <tissue evidence="5">Entire body</tissue>
    </source>
</reference>
<evidence type="ECO:0000256" key="2">
    <source>
        <dbReference type="SAM" id="MobiDB-lite"/>
    </source>
</evidence>
<dbReference type="Proteomes" id="UP000192223">
    <property type="component" value="Unplaced"/>
</dbReference>
<evidence type="ECO:0000313" key="5">
    <source>
        <dbReference type="RefSeq" id="XP_018334506.1"/>
    </source>
</evidence>
<sequence>MTNGRSGGGSGMASFMTKKKKYRFQVEVLVEELLEVPFVSAVLFAKLRLLDGGNFQTHTKREEVVDHTVKWNTRFSFQCKMLAPASTGVLEPCVLRISVRKECKGGRSFTKLGFVDLNLAEFAGAGETSRKALLEGYDTRRRQDNSMLKFSIKMNMLAGDVLFKVPSPSLKHKPVTSEECLPDPVLPDEFSAGSLAGSIASASSGFGSLPKKRPPLLTSELTIGQTLSENSVPVSIATDNSGDVVMALKEPEECLNEPGHSRNSSNTSQMSKASGYSSIHSHSRHSSSGDSGHIRNLHMPKWLASHKSSNLSPSSPSFPMFYIQRQMIWKKKTFSVDSGFELYTTPEGDASINNNDASVTENSSDSGNCSDLYYTPDSTMDSDEVFKTADIKFVSSDVFSNSFSKAKTNELQKSCSCTTVEMRVKSMSPIKEVPDHHLSDNGNGLDRLSLNSSGFSDKQGGVLRSKSDFEIPKHDHSPTARREGIFQSLMHKSENFISYVTPRGSRKISSNGISDKIGNQSTPVQQGGGNNNNNVKMNVSPVSKFPAHSEPCTRTASPTSSIRSRITFAEGQPVNGIRGRNHSSGSLVLSETGSLDRAKAALERRKKAQNQDTELATVSGRVEGTRVNPDHLIAELLKNTNLEQTDDSAESSGLQLFIAKDGTAALGNHEVKSQMSTGAQLFKQVVMEDKR</sequence>
<feature type="compositionally biased region" description="Polar residues" evidence="2">
    <location>
        <begin position="552"/>
        <end position="564"/>
    </location>
</feature>
<feature type="compositionally biased region" description="Polar residues" evidence="2">
    <location>
        <begin position="261"/>
        <end position="270"/>
    </location>
</feature>
<feature type="compositionally biased region" description="Polar residues" evidence="2">
    <location>
        <begin position="582"/>
        <end position="593"/>
    </location>
</feature>
<dbReference type="PROSITE" id="PS51840">
    <property type="entry name" value="C2_NT"/>
    <property type="match status" value="1"/>
</dbReference>
<feature type="region of interest" description="Disordered" evidence="2">
    <location>
        <begin position="432"/>
        <end position="462"/>
    </location>
</feature>
<dbReference type="InterPro" id="IPR039931">
    <property type="entry name" value="EEIG1/2-like"/>
</dbReference>
<evidence type="ECO:0000313" key="4">
    <source>
        <dbReference type="Proteomes" id="UP000192223"/>
    </source>
</evidence>
<protein>
    <submittedName>
        <fullName evidence="5">Uncharacterized protein LOC108743429 isoform X2</fullName>
    </submittedName>
</protein>
<keyword evidence="4" id="KW-1185">Reference proteome</keyword>
<dbReference type="PANTHER" id="PTHR21456">
    <property type="entry name" value="FAMILY WITH SEQUENCE SIMILARITY 102"/>
    <property type="match status" value="1"/>
</dbReference>
<gene>
    <name evidence="5" type="primary">LOC108743429</name>
</gene>
<evidence type="ECO:0000259" key="3">
    <source>
        <dbReference type="PROSITE" id="PS51840"/>
    </source>
</evidence>
<dbReference type="RefSeq" id="XP_018334506.1">
    <property type="nucleotide sequence ID" value="XM_018479004.1"/>
</dbReference>
<accession>A0A1W4XEE3</accession>